<accession>A0A3A3GIK6</accession>
<keyword evidence="4" id="KW-0408">Iron</keyword>
<keyword evidence="5" id="KW-0411">Iron-sulfur</keyword>
<dbReference type="InterPro" id="IPR036922">
    <property type="entry name" value="Rieske_2Fe-2S_sf"/>
</dbReference>
<gene>
    <name evidence="8" type="primary">nirD</name>
    <name evidence="8" type="ORF">DQX05_11070</name>
</gene>
<dbReference type="PROSITE" id="PS51296">
    <property type="entry name" value="RIESKE"/>
    <property type="match status" value="1"/>
</dbReference>
<dbReference type="GO" id="GO:0004497">
    <property type="term" value="F:monooxygenase activity"/>
    <property type="evidence" value="ECO:0007669"/>
    <property type="project" value="UniProtKB-ARBA"/>
</dbReference>
<evidence type="ECO:0000256" key="4">
    <source>
        <dbReference type="ARBA" id="ARBA00023004"/>
    </source>
</evidence>
<evidence type="ECO:0000256" key="2">
    <source>
        <dbReference type="ARBA" id="ARBA00022723"/>
    </source>
</evidence>
<keyword evidence="2" id="KW-0479">Metal-binding</keyword>
<dbReference type="SUPFAM" id="SSF50022">
    <property type="entry name" value="ISP domain"/>
    <property type="match status" value="1"/>
</dbReference>
<dbReference type="GO" id="GO:0042128">
    <property type="term" value="P:nitrate assimilation"/>
    <property type="evidence" value="ECO:0007669"/>
    <property type="project" value="UniProtKB-KW"/>
</dbReference>
<dbReference type="Proteomes" id="UP000266177">
    <property type="component" value="Unassembled WGS sequence"/>
</dbReference>
<keyword evidence="3" id="KW-0560">Oxidoreductase</keyword>
<evidence type="ECO:0000256" key="5">
    <source>
        <dbReference type="ARBA" id="ARBA00023014"/>
    </source>
</evidence>
<evidence type="ECO:0000256" key="6">
    <source>
        <dbReference type="ARBA" id="ARBA00023063"/>
    </source>
</evidence>
<evidence type="ECO:0000313" key="9">
    <source>
        <dbReference type="Proteomes" id="UP000266177"/>
    </source>
</evidence>
<evidence type="ECO:0000256" key="1">
    <source>
        <dbReference type="ARBA" id="ARBA00022714"/>
    </source>
</evidence>
<dbReference type="EMBL" id="QYZD01000008">
    <property type="protein sequence ID" value="RJG23977.1"/>
    <property type="molecule type" value="Genomic_DNA"/>
</dbReference>
<dbReference type="InterPro" id="IPR017941">
    <property type="entry name" value="Rieske_2Fe-2S"/>
</dbReference>
<dbReference type="InterPro" id="IPR012748">
    <property type="entry name" value="Rieske-like_NirD"/>
</dbReference>
<evidence type="ECO:0000313" key="8">
    <source>
        <dbReference type="EMBL" id="RJG23977.1"/>
    </source>
</evidence>
<dbReference type="Gene3D" id="2.102.10.10">
    <property type="entry name" value="Rieske [2Fe-2S] iron-sulphur domain"/>
    <property type="match status" value="1"/>
</dbReference>
<dbReference type="AlphaFoldDB" id="A0A3A3GIK6"/>
<protein>
    <submittedName>
        <fullName evidence="8">Nitrite reductase (NAD(P)H) small subunit</fullName>
    </submittedName>
</protein>
<sequence>MAKSVDGAFVAVGEMEQFLPRVGRVVRMQGAAVAVFRTEGGWYALEDRSPHPKGGPLSEGIVSGHYLYDPLYDWKIDLRDGRVQAPDIGQVKTYPIKAEDGIVKIAAGGASRDGSTDSISI</sequence>
<dbReference type="GO" id="GO:0046872">
    <property type="term" value="F:metal ion binding"/>
    <property type="evidence" value="ECO:0007669"/>
    <property type="project" value="UniProtKB-KW"/>
</dbReference>
<dbReference type="NCBIfam" id="TIGR02378">
    <property type="entry name" value="nirD_assim_sml"/>
    <property type="match status" value="1"/>
</dbReference>
<name>A0A3A3GIK6_PANTH</name>
<reference evidence="8 9" key="1">
    <citation type="submission" date="2018-09" db="EMBL/GenBank/DDBJ databases">
        <title>Paenibacillus SK2017-BO5.</title>
        <authorList>
            <person name="Piskunova J.V."/>
            <person name="Dubiley S.A."/>
            <person name="Severinov K.V."/>
        </authorList>
    </citation>
    <scope>NUCLEOTIDE SEQUENCE [LARGE SCALE GENOMIC DNA]</scope>
    <source>
        <strain evidence="8 9">BO5</strain>
    </source>
</reference>
<keyword evidence="6" id="KW-0534">Nitrate assimilation</keyword>
<keyword evidence="1" id="KW-0001">2Fe-2S</keyword>
<evidence type="ECO:0000256" key="3">
    <source>
        <dbReference type="ARBA" id="ARBA00023002"/>
    </source>
</evidence>
<dbReference type="RefSeq" id="WP_119793527.1">
    <property type="nucleotide sequence ID" value="NZ_QYZD01000008.1"/>
</dbReference>
<dbReference type="Pfam" id="PF13806">
    <property type="entry name" value="Rieske_2"/>
    <property type="match status" value="1"/>
</dbReference>
<organism evidence="8 9">
    <name type="scientific">Paenibacillus thiaminolyticus</name>
    <name type="common">Bacillus thiaminolyticus</name>
    <dbReference type="NCBI Taxonomy" id="49283"/>
    <lineage>
        <taxon>Bacteria</taxon>
        <taxon>Bacillati</taxon>
        <taxon>Bacillota</taxon>
        <taxon>Bacilli</taxon>
        <taxon>Bacillales</taxon>
        <taxon>Paenibacillaceae</taxon>
        <taxon>Paenibacillus</taxon>
    </lineage>
</organism>
<evidence type="ECO:0000259" key="7">
    <source>
        <dbReference type="PROSITE" id="PS51296"/>
    </source>
</evidence>
<dbReference type="OrthoDB" id="593800at2"/>
<dbReference type="GO" id="GO:0008942">
    <property type="term" value="F:nitrite reductase [NAD(P)H] activity"/>
    <property type="evidence" value="ECO:0007669"/>
    <property type="project" value="InterPro"/>
</dbReference>
<feature type="domain" description="Rieske" evidence="7">
    <location>
        <begin position="10"/>
        <end position="105"/>
    </location>
</feature>
<dbReference type="PROSITE" id="PS51300">
    <property type="entry name" value="NIRD"/>
    <property type="match status" value="1"/>
</dbReference>
<dbReference type="GO" id="GO:0016705">
    <property type="term" value="F:oxidoreductase activity, acting on paired donors, with incorporation or reduction of molecular oxygen"/>
    <property type="evidence" value="ECO:0007669"/>
    <property type="project" value="UniProtKB-ARBA"/>
</dbReference>
<comment type="caution">
    <text evidence="8">The sequence shown here is derived from an EMBL/GenBank/DDBJ whole genome shotgun (WGS) entry which is preliminary data.</text>
</comment>
<dbReference type="GO" id="GO:0051537">
    <property type="term" value="F:2 iron, 2 sulfur cluster binding"/>
    <property type="evidence" value="ECO:0007669"/>
    <property type="project" value="UniProtKB-KW"/>
</dbReference>
<proteinExistence type="predicted"/>